<dbReference type="InterPro" id="IPR036390">
    <property type="entry name" value="WH_DNA-bd_sf"/>
</dbReference>
<organism evidence="6 7">
    <name type="scientific">Kitasatospora xanthocidica</name>
    <dbReference type="NCBI Taxonomy" id="83382"/>
    <lineage>
        <taxon>Bacteria</taxon>
        <taxon>Bacillati</taxon>
        <taxon>Actinomycetota</taxon>
        <taxon>Actinomycetes</taxon>
        <taxon>Kitasatosporales</taxon>
        <taxon>Streptomycetaceae</taxon>
        <taxon>Kitasatospora</taxon>
    </lineage>
</organism>
<dbReference type="RefSeq" id="WP_117490589.1">
    <property type="nucleotide sequence ID" value="NZ_QVIG01000001.1"/>
</dbReference>
<dbReference type="AlphaFoldDB" id="A0A373A3D0"/>
<evidence type="ECO:0000256" key="3">
    <source>
        <dbReference type="ARBA" id="ARBA00023125"/>
    </source>
</evidence>
<sequence>MTPDVNLAQLRALVAVADTGGFSAAADELGISQPAVSHAVAALERSLGAPVLWRGSPCRPTPLGEQVLPHARTAVASAAAVRAIATRHSGGPTGTVRLAAPTTVCQALLPGLLKAWRAAYPQVTVRVFEGEDDELAAWLEAGTVDAAVLVDAGPLPPGAVSLGADSMHALLRRDHPLAGQPTIHVAELEDDDFLLSEGGCERHIREAYRRAGTRFTPRHRIRDLNSLIGMVHAGVGVSVMPALALTMLPADCVLVPIRPAVHRTLSLTGPTGRPWSPAVGSLLAGMAPGVAAGAAAGVPSR</sequence>
<dbReference type="GO" id="GO:0003677">
    <property type="term" value="F:DNA binding"/>
    <property type="evidence" value="ECO:0007669"/>
    <property type="project" value="UniProtKB-KW"/>
</dbReference>
<dbReference type="PANTHER" id="PTHR30346:SF29">
    <property type="entry name" value="LYSR SUBSTRATE-BINDING"/>
    <property type="match status" value="1"/>
</dbReference>
<dbReference type="EMBL" id="QVIG01000001">
    <property type="protein sequence ID" value="RGD62254.1"/>
    <property type="molecule type" value="Genomic_DNA"/>
</dbReference>
<dbReference type="Gene3D" id="1.10.10.10">
    <property type="entry name" value="Winged helix-like DNA-binding domain superfamily/Winged helix DNA-binding domain"/>
    <property type="match status" value="1"/>
</dbReference>
<evidence type="ECO:0000256" key="1">
    <source>
        <dbReference type="ARBA" id="ARBA00009437"/>
    </source>
</evidence>
<comment type="caution">
    <text evidence="6">The sequence shown here is derived from an EMBL/GenBank/DDBJ whole genome shotgun (WGS) entry which is preliminary data.</text>
</comment>
<reference evidence="6 7" key="1">
    <citation type="submission" date="2018-08" db="EMBL/GenBank/DDBJ databases">
        <title>Diversity &amp; Physiological Properties of Lignin-Decomposing Actinobacteria from Soil.</title>
        <authorList>
            <person name="Roh S.G."/>
            <person name="Kim S.B."/>
        </authorList>
    </citation>
    <scope>NUCLEOTIDE SEQUENCE [LARGE SCALE GENOMIC DNA]</scope>
    <source>
        <strain evidence="6 7">MMS17-GH009</strain>
    </source>
</reference>
<gene>
    <name evidence="6" type="ORF">DR950_34915</name>
</gene>
<keyword evidence="7" id="KW-1185">Reference proteome</keyword>
<evidence type="ECO:0000256" key="4">
    <source>
        <dbReference type="ARBA" id="ARBA00023163"/>
    </source>
</evidence>
<dbReference type="Proteomes" id="UP000263377">
    <property type="component" value="Unassembled WGS sequence"/>
</dbReference>
<dbReference type="GO" id="GO:0032993">
    <property type="term" value="C:protein-DNA complex"/>
    <property type="evidence" value="ECO:0007669"/>
    <property type="project" value="TreeGrafter"/>
</dbReference>
<keyword evidence="3" id="KW-0238">DNA-binding</keyword>
<evidence type="ECO:0000256" key="2">
    <source>
        <dbReference type="ARBA" id="ARBA00023015"/>
    </source>
</evidence>
<protein>
    <submittedName>
        <fullName evidence="6">LysR family transcriptional regulator</fullName>
    </submittedName>
</protein>
<name>A0A373A3D0_9ACTN</name>
<dbReference type="InterPro" id="IPR000847">
    <property type="entry name" value="LysR_HTH_N"/>
</dbReference>
<dbReference type="Pfam" id="PF00126">
    <property type="entry name" value="HTH_1"/>
    <property type="match status" value="1"/>
</dbReference>
<dbReference type="PANTHER" id="PTHR30346">
    <property type="entry name" value="TRANSCRIPTIONAL DUAL REGULATOR HCAR-RELATED"/>
    <property type="match status" value="1"/>
</dbReference>
<keyword evidence="4" id="KW-0804">Transcription</keyword>
<comment type="similarity">
    <text evidence="1">Belongs to the LysR transcriptional regulatory family.</text>
</comment>
<keyword evidence="2" id="KW-0805">Transcription regulation</keyword>
<dbReference type="InterPro" id="IPR036388">
    <property type="entry name" value="WH-like_DNA-bd_sf"/>
</dbReference>
<dbReference type="GO" id="GO:0003700">
    <property type="term" value="F:DNA-binding transcription factor activity"/>
    <property type="evidence" value="ECO:0007669"/>
    <property type="project" value="InterPro"/>
</dbReference>
<dbReference type="SUPFAM" id="SSF46785">
    <property type="entry name" value="Winged helix' DNA-binding domain"/>
    <property type="match status" value="1"/>
</dbReference>
<evidence type="ECO:0000313" key="7">
    <source>
        <dbReference type="Proteomes" id="UP000263377"/>
    </source>
</evidence>
<evidence type="ECO:0000313" key="6">
    <source>
        <dbReference type="EMBL" id="RGD62254.1"/>
    </source>
</evidence>
<dbReference type="Pfam" id="PF03466">
    <property type="entry name" value="LysR_substrate"/>
    <property type="match status" value="1"/>
</dbReference>
<dbReference type="PRINTS" id="PR00039">
    <property type="entry name" value="HTHLYSR"/>
</dbReference>
<feature type="domain" description="HTH lysR-type" evidence="5">
    <location>
        <begin position="5"/>
        <end position="61"/>
    </location>
</feature>
<dbReference type="Gene3D" id="3.40.190.10">
    <property type="entry name" value="Periplasmic binding protein-like II"/>
    <property type="match status" value="2"/>
</dbReference>
<dbReference type="PROSITE" id="PS50931">
    <property type="entry name" value="HTH_LYSR"/>
    <property type="match status" value="1"/>
</dbReference>
<accession>A0A373A3D0</accession>
<dbReference type="SUPFAM" id="SSF53850">
    <property type="entry name" value="Periplasmic binding protein-like II"/>
    <property type="match status" value="1"/>
</dbReference>
<dbReference type="InterPro" id="IPR005119">
    <property type="entry name" value="LysR_subst-bd"/>
</dbReference>
<dbReference type="CDD" id="cd05466">
    <property type="entry name" value="PBP2_LTTR_substrate"/>
    <property type="match status" value="1"/>
</dbReference>
<proteinExistence type="inferred from homology"/>
<evidence type="ECO:0000259" key="5">
    <source>
        <dbReference type="PROSITE" id="PS50931"/>
    </source>
</evidence>